<sequence length="510" mass="57257">MPKSKDFGHCWSHSPALCNIKESIFLIFFVNVQMDESSVPSLQDEVMEVERLLAEPRNDHVSVDSILQFNEENNGKCYDAENLSCGFEFGLKSSSGSLDSHTTLNSKDDLELEVLDGLLDDVEIDDLEGTDGFSGACEEYFLDFDFANKAEVLGSGPSEVSLLQNSSSESHSSGLSGSSIIGGVLQSTKVPNAQSECKIDSLDEAATNESHGAFRNNLSQPSNVNCMYNISLDLQHLHELDNNHHFVGGILSCEKEKGPVVKSQPAAHREKRSRKPTQRYIEEFSNLRSKEKGPATGTKTKHLSDPSCNELRIRIKALKKIPGEKSSNENNDVMFPELQVRKGRPKIEKLEYDDEPSPSESEDGSLTSKKARRKDRRKHQRMWTLSEVMKLVEGVSEYGVGRWTDIKRFLFSSSSYRTPIDLRDKWRNLLRASTVQKFNKKEAEQNDEHALRPLPFIVVRRVRELAKIHPYPRQRGSKKSRVSPIGSSAIAKDSPPVSLSKRNVSRKKCT</sequence>
<evidence type="ECO:0000259" key="5">
    <source>
        <dbReference type="PROSITE" id="PS51294"/>
    </source>
</evidence>
<accession>A0A8B8M7Q2</accession>
<dbReference type="Pfam" id="PF00249">
    <property type="entry name" value="Myb_DNA-binding"/>
    <property type="match status" value="1"/>
</dbReference>
<protein>
    <submittedName>
        <fullName evidence="7">Uncharacterized protein LOC113871152 isoform X1</fullName>
    </submittedName>
</protein>
<feature type="compositionally biased region" description="Basic residues" evidence="3">
    <location>
        <begin position="470"/>
        <end position="481"/>
    </location>
</feature>
<evidence type="ECO:0000256" key="3">
    <source>
        <dbReference type="SAM" id="MobiDB-lite"/>
    </source>
</evidence>
<dbReference type="AlphaFoldDB" id="A0A8B8M7Q2"/>
<feature type="region of interest" description="Disordered" evidence="3">
    <location>
        <begin position="469"/>
        <end position="510"/>
    </location>
</feature>
<keyword evidence="6" id="KW-1185">Reference proteome</keyword>
<feature type="region of interest" description="Disordered" evidence="3">
    <location>
        <begin position="319"/>
        <end position="379"/>
    </location>
</feature>
<dbReference type="InterPro" id="IPR001005">
    <property type="entry name" value="SANT/Myb"/>
</dbReference>
<dbReference type="SUPFAM" id="SSF46689">
    <property type="entry name" value="Homeodomain-like"/>
    <property type="match status" value="1"/>
</dbReference>
<dbReference type="PROSITE" id="PS51294">
    <property type="entry name" value="HTH_MYB"/>
    <property type="match status" value="1"/>
</dbReference>
<feature type="compositionally biased region" description="Basic residues" evidence="3">
    <location>
        <begin position="369"/>
        <end position="379"/>
    </location>
</feature>
<dbReference type="Gene3D" id="1.10.246.220">
    <property type="match status" value="1"/>
</dbReference>
<name>A0A8B8M7Q2_ABRPR</name>
<dbReference type="PROSITE" id="PS50090">
    <property type="entry name" value="MYB_LIKE"/>
    <property type="match status" value="1"/>
</dbReference>
<keyword evidence="2" id="KW-0539">Nucleus</keyword>
<dbReference type="RefSeq" id="XP_027363792.1">
    <property type="nucleotide sequence ID" value="XM_027507991.1"/>
</dbReference>
<comment type="subcellular location">
    <subcellularLocation>
        <location evidence="1">Nucleus</location>
    </subcellularLocation>
</comment>
<evidence type="ECO:0000256" key="1">
    <source>
        <dbReference type="ARBA" id="ARBA00004123"/>
    </source>
</evidence>
<dbReference type="OrthoDB" id="608866at2759"/>
<reference evidence="7" key="2">
    <citation type="submission" date="2025-08" db="UniProtKB">
        <authorList>
            <consortium name="RefSeq"/>
        </authorList>
    </citation>
    <scope>IDENTIFICATION</scope>
    <source>
        <tissue evidence="7">Young leaves</tissue>
    </source>
</reference>
<feature type="domain" description="HTH myb-type" evidence="5">
    <location>
        <begin position="375"/>
        <end position="434"/>
    </location>
</feature>
<evidence type="ECO:0000313" key="7">
    <source>
        <dbReference type="RefSeq" id="XP_027363792.1"/>
    </source>
</evidence>
<evidence type="ECO:0000313" key="6">
    <source>
        <dbReference type="Proteomes" id="UP000694853"/>
    </source>
</evidence>
<dbReference type="PANTHER" id="PTHR47122">
    <property type="entry name" value="MYB-LIKE DNA-BINDING DOMAIN CONTAINING PROTEIN, EXPRESSED"/>
    <property type="match status" value="1"/>
</dbReference>
<dbReference type="InterPro" id="IPR009057">
    <property type="entry name" value="Homeodomain-like_sf"/>
</dbReference>
<organism evidence="6 7">
    <name type="scientific">Abrus precatorius</name>
    <name type="common">Indian licorice</name>
    <name type="synonym">Glycine abrus</name>
    <dbReference type="NCBI Taxonomy" id="3816"/>
    <lineage>
        <taxon>Eukaryota</taxon>
        <taxon>Viridiplantae</taxon>
        <taxon>Streptophyta</taxon>
        <taxon>Embryophyta</taxon>
        <taxon>Tracheophyta</taxon>
        <taxon>Spermatophyta</taxon>
        <taxon>Magnoliopsida</taxon>
        <taxon>eudicotyledons</taxon>
        <taxon>Gunneridae</taxon>
        <taxon>Pentapetalae</taxon>
        <taxon>rosids</taxon>
        <taxon>fabids</taxon>
        <taxon>Fabales</taxon>
        <taxon>Fabaceae</taxon>
        <taxon>Papilionoideae</taxon>
        <taxon>50 kb inversion clade</taxon>
        <taxon>NPAAA clade</taxon>
        <taxon>indigoferoid/millettioid clade</taxon>
        <taxon>Abreae</taxon>
        <taxon>Abrus</taxon>
    </lineage>
</organism>
<feature type="compositionally biased region" description="Acidic residues" evidence="3">
    <location>
        <begin position="351"/>
        <end position="363"/>
    </location>
</feature>
<dbReference type="CDD" id="cd11660">
    <property type="entry name" value="SANT_TRF"/>
    <property type="match status" value="1"/>
</dbReference>
<feature type="region of interest" description="Disordered" evidence="3">
    <location>
        <begin position="259"/>
        <end position="305"/>
    </location>
</feature>
<dbReference type="SMART" id="SM00717">
    <property type="entry name" value="SANT"/>
    <property type="match status" value="1"/>
</dbReference>
<dbReference type="KEGG" id="aprc:113871152"/>
<dbReference type="PANTHER" id="PTHR47122:SF5">
    <property type="entry name" value="TRF-LIKE 8"/>
    <property type="match status" value="1"/>
</dbReference>
<gene>
    <name evidence="7" type="primary">LOC113871152</name>
</gene>
<dbReference type="InterPro" id="IPR017930">
    <property type="entry name" value="Myb_dom"/>
</dbReference>
<reference evidence="6" key="1">
    <citation type="journal article" date="2019" name="Toxins">
        <title>Detection of Abrin-Like and Prepropulchellin-Like Toxin Genes and Transcripts Using Whole Genome Sequencing and Full-Length Transcript Sequencing of Abrus precatorius.</title>
        <authorList>
            <person name="Hovde B.T."/>
            <person name="Daligault H.E."/>
            <person name="Hanschen E.R."/>
            <person name="Kunde Y.A."/>
            <person name="Johnson M.B."/>
            <person name="Starkenburg S.R."/>
            <person name="Johnson S.L."/>
        </authorList>
    </citation>
    <scope>NUCLEOTIDE SEQUENCE [LARGE SCALE GENOMIC DNA]</scope>
</reference>
<proteinExistence type="predicted"/>
<dbReference type="Proteomes" id="UP000694853">
    <property type="component" value="Unplaced"/>
</dbReference>
<dbReference type="GO" id="GO:0005634">
    <property type="term" value="C:nucleus"/>
    <property type="evidence" value="ECO:0007669"/>
    <property type="project" value="UniProtKB-SubCell"/>
</dbReference>
<feature type="domain" description="Myb-like" evidence="4">
    <location>
        <begin position="375"/>
        <end position="430"/>
    </location>
</feature>
<evidence type="ECO:0000259" key="4">
    <source>
        <dbReference type="PROSITE" id="PS50090"/>
    </source>
</evidence>
<evidence type="ECO:0000256" key="2">
    <source>
        <dbReference type="ARBA" id="ARBA00023242"/>
    </source>
</evidence>
<dbReference type="GeneID" id="113871152"/>